<dbReference type="SUPFAM" id="SSF55729">
    <property type="entry name" value="Acyl-CoA N-acyltransferases (Nat)"/>
    <property type="match status" value="1"/>
</dbReference>
<dbReference type="InterPro" id="IPR000182">
    <property type="entry name" value="GNAT_dom"/>
</dbReference>
<dbReference type="RefSeq" id="WP_145737138.1">
    <property type="nucleotide sequence ID" value="NZ_VIWX01000001.1"/>
</dbReference>
<reference evidence="2 3" key="1">
    <citation type="submission" date="2019-06" db="EMBL/GenBank/DDBJ databases">
        <title>Sequencing the genomes of 1000 actinobacteria strains.</title>
        <authorList>
            <person name="Klenk H.-P."/>
        </authorList>
    </citation>
    <scope>NUCLEOTIDE SEQUENCE [LARGE SCALE GENOMIC DNA]</scope>
    <source>
        <strain evidence="2 3">DSM 46699</strain>
    </source>
</reference>
<keyword evidence="2" id="KW-0808">Transferase</keyword>
<protein>
    <submittedName>
        <fullName evidence="2">Acetyltransferase (GNAT) family protein</fullName>
    </submittedName>
</protein>
<dbReference type="AlphaFoldDB" id="A0A561V9Q1"/>
<dbReference type="Gene3D" id="3.40.630.30">
    <property type="match status" value="1"/>
</dbReference>
<dbReference type="Pfam" id="PF00583">
    <property type="entry name" value="Acetyltransf_1"/>
    <property type="match status" value="1"/>
</dbReference>
<evidence type="ECO:0000313" key="3">
    <source>
        <dbReference type="Proteomes" id="UP000316184"/>
    </source>
</evidence>
<dbReference type="EMBL" id="VIWX01000001">
    <property type="protein sequence ID" value="TWG08349.1"/>
    <property type="molecule type" value="Genomic_DNA"/>
</dbReference>
<dbReference type="Proteomes" id="UP000316184">
    <property type="component" value="Unassembled WGS sequence"/>
</dbReference>
<organism evidence="2 3">
    <name type="scientific">Saccharopolyspora dendranthemae</name>
    <dbReference type="NCBI Taxonomy" id="1181886"/>
    <lineage>
        <taxon>Bacteria</taxon>
        <taxon>Bacillati</taxon>
        <taxon>Actinomycetota</taxon>
        <taxon>Actinomycetes</taxon>
        <taxon>Pseudonocardiales</taxon>
        <taxon>Pseudonocardiaceae</taxon>
        <taxon>Saccharopolyspora</taxon>
    </lineage>
</organism>
<keyword evidence="3" id="KW-1185">Reference proteome</keyword>
<evidence type="ECO:0000259" key="1">
    <source>
        <dbReference type="PROSITE" id="PS51186"/>
    </source>
</evidence>
<accession>A0A561V9Q1</accession>
<dbReference type="OrthoDB" id="8593648at2"/>
<dbReference type="InterPro" id="IPR016181">
    <property type="entry name" value="Acyl_CoA_acyltransferase"/>
</dbReference>
<evidence type="ECO:0000313" key="2">
    <source>
        <dbReference type="EMBL" id="TWG08349.1"/>
    </source>
</evidence>
<dbReference type="GO" id="GO:0016747">
    <property type="term" value="F:acyltransferase activity, transferring groups other than amino-acyl groups"/>
    <property type="evidence" value="ECO:0007669"/>
    <property type="project" value="InterPro"/>
</dbReference>
<proteinExistence type="predicted"/>
<sequence>MAEVRVARVEEREALRELFARAGEGAPSESLWGHSPSEAAIYLDPYLDQGVLLVAFQDGTPAGYLAGCLDETEFPGTDELISRTIREHRLLLRPGPLAFFARSTLDVVGARIRRVPTSKPFVDPRWPAHLHINVEPRARGTGAAQELMRQWQAKVTEAGKPGCYLGTQAENARAIRFFEKSGFTKHGPTPLIPGSRFRGARVHQQVMVWDAPR</sequence>
<dbReference type="PROSITE" id="PS51186">
    <property type="entry name" value="GNAT"/>
    <property type="match status" value="1"/>
</dbReference>
<feature type="domain" description="N-acetyltransferase" evidence="1">
    <location>
        <begin position="2"/>
        <end position="212"/>
    </location>
</feature>
<gene>
    <name evidence="2" type="ORF">FHU35_11968</name>
</gene>
<name>A0A561V9Q1_9PSEU</name>
<comment type="caution">
    <text evidence="2">The sequence shown here is derived from an EMBL/GenBank/DDBJ whole genome shotgun (WGS) entry which is preliminary data.</text>
</comment>